<dbReference type="GO" id="GO:0015627">
    <property type="term" value="C:type II protein secretion system complex"/>
    <property type="evidence" value="ECO:0007669"/>
    <property type="project" value="TreeGrafter"/>
</dbReference>
<organism evidence="6 7">
    <name type="scientific">Candidatus Syntrophonatronum acetioxidans</name>
    <dbReference type="NCBI Taxonomy" id="1795816"/>
    <lineage>
        <taxon>Bacteria</taxon>
        <taxon>Bacillati</taxon>
        <taxon>Bacillota</taxon>
        <taxon>Clostridia</taxon>
        <taxon>Eubacteriales</taxon>
        <taxon>Syntrophomonadaceae</taxon>
        <taxon>Candidatus Syntrophonatronum</taxon>
    </lineage>
</organism>
<evidence type="ECO:0000259" key="5">
    <source>
        <dbReference type="PROSITE" id="PS51782"/>
    </source>
</evidence>
<dbReference type="Pfam" id="PF01476">
    <property type="entry name" value="LysM"/>
    <property type="match status" value="1"/>
</dbReference>
<dbReference type="GO" id="GO:0009306">
    <property type="term" value="P:protein secretion"/>
    <property type="evidence" value="ECO:0007669"/>
    <property type="project" value="TreeGrafter"/>
</dbReference>
<dbReference type="Gene3D" id="3.10.350.10">
    <property type="entry name" value="LysM domain"/>
    <property type="match status" value="1"/>
</dbReference>
<protein>
    <submittedName>
        <fullName evidence="6">LysM peptidoglycan-binding domain-containing protein</fullName>
    </submittedName>
</protein>
<dbReference type="PANTHER" id="PTHR30332">
    <property type="entry name" value="PROBABLE GENERAL SECRETION PATHWAY PROTEIN D"/>
    <property type="match status" value="1"/>
</dbReference>
<evidence type="ECO:0000256" key="4">
    <source>
        <dbReference type="SAM" id="MobiDB-lite"/>
    </source>
</evidence>
<dbReference type="GO" id="GO:0016020">
    <property type="term" value="C:membrane"/>
    <property type="evidence" value="ECO:0007669"/>
    <property type="project" value="UniProtKB-SubCell"/>
</dbReference>
<dbReference type="Proteomes" id="UP000285138">
    <property type="component" value="Unassembled WGS sequence"/>
</dbReference>
<sequence length="341" mass="38309">MVIFLILFLPGSTLHGGTSYTVEKGDTLFNISQRFNVNISQLRERNNINNNEIYLGEKLIIPVTDSGTSPSKEETPSEASGSSKEEKPSEASGSLTKNSPSNESAVPTKTPYPYPYEDRVDCQEFYGPKGPNISLDVTDTDLRDVLSALALNLRVNIIPAYDEEIRVTFKVDNVPALEALELLLHTYDLTFIRQGNLIVAGPQEKLTSDFFNRIVLTRFNLKHLTSDTVNSLIDELGIPIQRIWVEKNPRIVWAQGTPPALCKMKELLSAVDIPESEEFVPHIFLYTLKHTTTEYTLERLNELVGEEDNLAGVRGITFNYPEFTQEILVITPRHLKGQVQD</sequence>
<feature type="compositionally biased region" description="Polar residues" evidence="4">
    <location>
        <begin position="91"/>
        <end position="107"/>
    </location>
</feature>
<accession>A0A424YA88</accession>
<dbReference type="PANTHER" id="PTHR30332:SF24">
    <property type="entry name" value="SECRETIN GSPD-RELATED"/>
    <property type="match status" value="1"/>
</dbReference>
<dbReference type="PROSITE" id="PS51782">
    <property type="entry name" value="LYSM"/>
    <property type="match status" value="1"/>
</dbReference>
<dbReference type="SMART" id="SM00257">
    <property type="entry name" value="LysM"/>
    <property type="match status" value="1"/>
</dbReference>
<dbReference type="AlphaFoldDB" id="A0A424YA88"/>
<evidence type="ECO:0000256" key="2">
    <source>
        <dbReference type="ARBA" id="ARBA00022729"/>
    </source>
</evidence>
<gene>
    <name evidence="6" type="ORF">D5R97_09550</name>
</gene>
<feature type="domain" description="LysM" evidence="5">
    <location>
        <begin position="18"/>
        <end position="61"/>
    </location>
</feature>
<proteinExistence type="predicted"/>
<dbReference type="Gene3D" id="3.30.1370.130">
    <property type="match status" value="1"/>
</dbReference>
<dbReference type="InterPro" id="IPR050810">
    <property type="entry name" value="Bact_Secretion_Sys_Channel"/>
</dbReference>
<dbReference type="InterPro" id="IPR036779">
    <property type="entry name" value="LysM_dom_sf"/>
</dbReference>
<dbReference type="CDD" id="cd00118">
    <property type="entry name" value="LysM"/>
    <property type="match status" value="1"/>
</dbReference>
<dbReference type="InterPro" id="IPR018392">
    <property type="entry name" value="LysM"/>
</dbReference>
<keyword evidence="3" id="KW-0472">Membrane</keyword>
<reference evidence="6 7" key="1">
    <citation type="submission" date="2018-08" db="EMBL/GenBank/DDBJ databases">
        <title>The metabolism and importance of syntrophic acetate oxidation coupled to methane or sulfide production in haloalkaline environments.</title>
        <authorList>
            <person name="Timmers P.H.A."/>
            <person name="Vavourakis C.D."/>
            <person name="Sorokin D.Y."/>
            <person name="Sinninghe Damste J.S."/>
            <person name="Muyzer G."/>
            <person name="Stams A.J.M."/>
            <person name="Plugge C.M."/>
        </authorList>
    </citation>
    <scope>NUCLEOTIDE SEQUENCE [LARGE SCALE GENOMIC DNA]</scope>
    <source>
        <strain evidence="6">MSAO_Bac1</strain>
    </source>
</reference>
<comment type="subcellular location">
    <subcellularLocation>
        <location evidence="1">Membrane</location>
    </subcellularLocation>
</comment>
<keyword evidence="2" id="KW-0732">Signal</keyword>
<name>A0A424YA88_9FIRM</name>
<evidence type="ECO:0000256" key="3">
    <source>
        <dbReference type="ARBA" id="ARBA00023136"/>
    </source>
</evidence>
<dbReference type="EMBL" id="QZAA01000259">
    <property type="protein sequence ID" value="RQD73355.1"/>
    <property type="molecule type" value="Genomic_DNA"/>
</dbReference>
<feature type="non-terminal residue" evidence="6">
    <location>
        <position position="341"/>
    </location>
</feature>
<evidence type="ECO:0000256" key="1">
    <source>
        <dbReference type="ARBA" id="ARBA00004370"/>
    </source>
</evidence>
<feature type="region of interest" description="Disordered" evidence="4">
    <location>
        <begin position="65"/>
        <end position="113"/>
    </location>
</feature>
<evidence type="ECO:0000313" key="6">
    <source>
        <dbReference type="EMBL" id="RQD73355.1"/>
    </source>
</evidence>
<evidence type="ECO:0000313" key="7">
    <source>
        <dbReference type="Proteomes" id="UP000285138"/>
    </source>
</evidence>
<comment type="caution">
    <text evidence="6">The sequence shown here is derived from an EMBL/GenBank/DDBJ whole genome shotgun (WGS) entry which is preliminary data.</text>
</comment>
<dbReference type="SUPFAM" id="SSF54106">
    <property type="entry name" value="LysM domain"/>
    <property type="match status" value="1"/>
</dbReference>